<dbReference type="AlphaFoldDB" id="A0A075M9X3"/>
<organism evidence="1">
    <name type="scientific">Escherichia coli</name>
    <dbReference type="NCBI Taxonomy" id="562"/>
    <lineage>
        <taxon>Bacteria</taxon>
        <taxon>Pseudomonadati</taxon>
        <taxon>Pseudomonadota</taxon>
        <taxon>Gammaproteobacteria</taxon>
        <taxon>Enterobacterales</taxon>
        <taxon>Enterobacteriaceae</taxon>
        <taxon>Escherichia</taxon>
    </lineage>
</organism>
<reference evidence="1" key="1">
    <citation type="journal article" date="2014" name="J. Antimicrob. Chemother.">
        <title>Nucleotide sequences of 16 transmissible plasmids identified in nine multidrug-resistant Escherichia coli isolates expressing an ESBL phenotype isolated from food-producing animals and healthy humans.</title>
        <authorList>
            <person name="Wang J."/>
            <person name="Stephan R."/>
            <person name="Power K."/>
            <person name="Yan Q."/>
            <person name="Hachler H."/>
            <person name="Fanning S."/>
        </authorList>
    </citation>
    <scope>NUCLEOTIDE SEQUENCE</scope>
    <source>
        <strain evidence="1">Human-2332</strain>
        <plasmid evidence="1">pH2332-166</plasmid>
    </source>
</reference>
<geneLocation type="plasmid" evidence="1">
    <name>pH2332-166</name>
</geneLocation>
<evidence type="ECO:0000313" key="1">
    <source>
        <dbReference type="EMBL" id="AIF77387.1"/>
    </source>
</evidence>
<proteinExistence type="predicted"/>
<keyword evidence="1" id="KW-0614">Plasmid</keyword>
<sequence>MYRRCLFPFSLTRNNTDTNANDNNYQYHLTIATVIKT</sequence>
<name>A0A075M9X3_ECOLX</name>
<dbReference type="EMBL" id="KJ484626">
    <property type="protein sequence ID" value="AIF77387.1"/>
    <property type="molecule type" value="Genomic_DNA"/>
</dbReference>
<accession>A0A075M9X3</accession>
<protein>
    <submittedName>
        <fullName evidence="1">Uncharacterized protein</fullName>
    </submittedName>
</protein>